<evidence type="ECO:0000313" key="9">
    <source>
        <dbReference type="EMBL" id="CEQ41730.1"/>
    </source>
</evidence>
<evidence type="ECO:0000256" key="2">
    <source>
        <dbReference type="ARBA" id="ARBA00022630"/>
    </source>
</evidence>
<dbReference type="GO" id="GO:0071949">
    <property type="term" value="F:FAD binding"/>
    <property type="evidence" value="ECO:0007669"/>
    <property type="project" value="TreeGrafter"/>
</dbReference>
<feature type="binding site" evidence="5">
    <location>
        <begin position="377"/>
        <end position="381"/>
    </location>
    <ligand>
        <name>FAD</name>
        <dbReference type="ChEBI" id="CHEBI:57692"/>
    </ligand>
</feature>
<name>A0A0D6EQ76_SPOSA</name>
<dbReference type="EMBL" id="CENE01000017">
    <property type="protein sequence ID" value="CEQ41730.1"/>
    <property type="molecule type" value="Genomic_DNA"/>
</dbReference>
<dbReference type="Gene3D" id="1.10.579.10">
    <property type="entry name" value="DNA Cyclobutane Dipyrimidine Photolyase, subunit A, domain 3"/>
    <property type="match status" value="1"/>
</dbReference>
<dbReference type="GO" id="GO:0005737">
    <property type="term" value="C:cytoplasm"/>
    <property type="evidence" value="ECO:0007669"/>
    <property type="project" value="TreeGrafter"/>
</dbReference>
<evidence type="ECO:0000256" key="5">
    <source>
        <dbReference type="PIRSR" id="PIRSR602081-1"/>
    </source>
</evidence>
<feature type="site" description="Electron transfer via tryptophanyl radical" evidence="6">
    <location>
        <position position="531"/>
    </location>
</feature>
<dbReference type="InterPro" id="IPR036155">
    <property type="entry name" value="Crypto/Photolyase_N_sf"/>
</dbReference>
<keyword evidence="2 5" id="KW-0285">Flavoprotein</keyword>
<evidence type="ECO:0000259" key="8">
    <source>
        <dbReference type="PROSITE" id="PS51645"/>
    </source>
</evidence>
<organism evidence="9 10">
    <name type="scientific">Sporidiobolus salmonicolor</name>
    <name type="common">Yeast-like fungus</name>
    <name type="synonym">Sporobolomyces salmonicolor</name>
    <dbReference type="NCBI Taxonomy" id="5005"/>
    <lineage>
        <taxon>Eukaryota</taxon>
        <taxon>Fungi</taxon>
        <taxon>Dikarya</taxon>
        <taxon>Basidiomycota</taxon>
        <taxon>Pucciniomycotina</taxon>
        <taxon>Microbotryomycetes</taxon>
        <taxon>Sporidiobolales</taxon>
        <taxon>Sporidiobolaceae</taxon>
        <taxon>Sporobolomyces</taxon>
    </lineage>
</organism>
<keyword evidence="3 5" id="KW-0274">FAD</keyword>
<dbReference type="GO" id="GO:0032922">
    <property type="term" value="P:circadian regulation of gene expression"/>
    <property type="evidence" value="ECO:0007669"/>
    <property type="project" value="TreeGrafter"/>
</dbReference>
<dbReference type="Gene3D" id="1.25.40.80">
    <property type="match status" value="1"/>
</dbReference>
<dbReference type="Gene3D" id="3.40.50.620">
    <property type="entry name" value="HUPs"/>
    <property type="match status" value="1"/>
</dbReference>
<accession>A0A0D6EQ76</accession>
<feature type="region of interest" description="Disordered" evidence="7">
    <location>
        <begin position="1"/>
        <end position="58"/>
    </location>
</feature>
<feature type="binding site" evidence="5">
    <location>
        <position position="365"/>
    </location>
    <ligand>
        <name>FAD</name>
        <dbReference type="ChEBI" id="CHEBI:57692"/>
    </ligand>
</feature>
<dbReference type="InterPro" id="IPR006050">
    <property type="entry name" value="DNA_photolyase_N"/>
</dbReference>
<dbReference type="Pfam" id="PF00875">
    <property type="entry name" value="DNA_photolyase"/>
    <property type="match status" value="1"/>
</dbReference>
<dbReference type="AlphaFoldDB" id="A0A0D6EQ76"/>
<dbReference type="PROSITE" id="PS51645">
    <property type="entry name" value="PHR_CRY_ALPHA_BETA"/>
    <property type="match status" value="1"/>
</dbReference>
<feature type="binding site" evidence="5">
    <location>
        <begin position="421"/>
        <end position="428"/>
    </location>
    <ligand>
        <name>FAD</name>
        <dbReference type="ChEBI" id="CHEBI:57692"/>
    </ligand>
</feature>
<dbReference type="GO" id="GO:0043153">
    <property type="term" value="P:entrainment of circadian clock by photoperiod"/>
    <property type="evidence" value="ECO:0007669"/>
    <property type="project" value="TreeGrafter"/>
</dbReference>
<feature type="site" description="Electron transfer via tryptophanyl radical" evidence="6">
    <location>
        <position position="508"/>
    </location>
</feature>
<dbReference type="GO" id="GO:0003904">
    <property type="term" value="F:deoxyribodipyrimidine photo-lyase activity"/>
    <property type="evidence" value="ECO:0007669"/>
    <property type="project" value="TreeGrafter"/>
</dbReference>
<comment type="cofactor">
    <cofactor evidence="5">
        <name>FAD</name>
        <dbReference type="ChEBI" id="CHEBI:57692"/>
    </cofactor>
    <text evidence="5">Binds 1 FAD per subunit.</text>
</comment>
<evidence type="ECO:0000256" key="6">
    <source>
        <dbReference type="PIRSR" id="PIRSR602081-2"/>
    </source>
</evidence>
<evidence type="ECO:0000256" key="7">
    <source>
        <dbReference type="SAM" id="MobiDB-lite"/>
    </source>
</evidence>
<feature type="site" description="Electron transfer via tryptophanyl radical" evidence="6">
    <location>
        <position position="453"/>
    </location>
</feature>
<comment type="similarity">
    <text evidence="1">Belongs to the DNA photolyase class-1 family.</text>
</comment>
<dbReference type="InterPro" id="IPR036134">
    <property type="entry name" value="Crypto/Photolyase_FAD-like_sf"/>
</dbReference>
<evidence type="ECO:0000256" key="4">
    <source>
        <dbReference type="ARBA" id="ARBA00022991"/>
    </source>
</evidence>
<evidence type="ECO:0000256" key="1">
    <source>
        <dbReference type="ARBA" id="ARBA00005862"/>
    </source>
</evidence>
<dbReference type="SUPFAM" id="SSF52425">
    <property type="entry name" value="Cryptochrome/photolyase, N-terminal domain"/>
    <property type="match status" value="1"/>
</dbReference>
<dbReference type="InterPro" id="IPR018394">
    <property type="entry name" value="DNA_photolyase_1_CS_C"/>
</dbReference>
<dbReference type="PROSITE" id="PS00394">
    <property type="entry name" value="DNA_PHOTOLYASES_1_1"/>
    <property type="match status" value="1"/>
</dbReference>
<proteinExistence type="inferred from homology"/>
<dbReference type="PANTHER" id="PTHR11455">
    <property type="entry name" value="CRYPTOCHROME"/>
    <property type="match status" value="1"/>
</dbReference>
<reference evidence="10" key="1">
    <citation type="submission" date="2015-02" db="EMBL/GenBank/DDBJ databases">
        <authorList>
            <person name="Gon?alves P."/>
        </authorList>
    </citation>
    <scope>NUCLEOTIDE SEQUENCE [LARGE SCALE GENOMIC DNA]</scope>
</reference>
<evidence type="ECO:0000313" key="10">
    <source>
        <dbReference type="Proteomes" id="UP000243876"/>
    </source>
</evidence>
<keyword evidence="4" id="KW-0157">Chromophore</keyword>
<dbReference type="InterPro" id="IPR014729">
    <property type="entry name" value="Rossmann-like_a/b/a_fold"/>
</dbReference>
<feature type="binding site" evidence="5">
    <location>
        <begin position="521"/>
        <end position="523"/>
    </location>
    <ligand>
        <name>FAD</name>
        <dbReference type="ChEBI" id="CHEBI:57692"/>
    </ligand>
</feature>
<dbReference type="OrthoDB" id="435881at2759"/>
<dbReference type="SUPFAM" id="SSF48173">
    <property type="entry name" value="Cryptochrome/photolyase FAD-binding domain"/>
    <property type="match status" value="1"/>
</dbReference>
<dbReference type="GO" id="GO:0006950">
    <property type="term" value="P:response to stress"/>
    <property type="evidence" value="ECO:0007669"/>
    <property type="project" value="UniProtKB-ARBA"/>
</dbReference>
<feature type="compositionally biased region" description="Basic and acidic residues" evidence="7">
    <location>
        <begin position="40"/>
        <end position="50"/>
    </location>
</feature>
<dbReference type="GO" id="GO:0006139">
    <property type="term" value="P:nucleobase-containing compound metabolic process"/>
    <property type="evidence" value="ECO:0007669"/>
    <property type="project" value="UniProtKB-ARBA"/>
</dbReference>
<protein>
    <submittedName>
        <fullName evidence="9">SPOSA6832_03489-mRNA-1:cds</fullName>
    </submittedName>
</protein>
<feature type="binding site" evidence="5">
    <location>
        <position position="418"/>
    </location>
    <ligand>
        <name>FAD</name>
        <dbReference type="ChEBI" id="CHEBI:57692"/>
    </ligand>
</feature>
<dbReference type="GO" id="GO:0005634">
    <property type="term" value="C:nucleus"/>
    <property type="evidence" value="ECO:0007669"/>
    <property type="project" value="TreeGrafter"/>
</dbReference>
<keyword evidence="10" id="KW-1185">Reference proteome</keyword>
<dbReference type="InterPro" id="IPR005101">
    <property type="entry name" value="Cryptochr/Photolyase_FAD-bd"/>
</dbReference>
<dbReference type="Pfam" id="PF03441">
    <property type="entry name" value="FAD_binding_7"/>
    <property type="match status" value="1"/>
</dbReference>
<dbReference type="GO" id="GO:0003677">
    <property type="term" value="F:DNA binding"/>
    <property type="evidence" value="ECO:0007669"/>
    <property type="project" value="TreeGrafter"/>
</dbReference>
<dbReference type="PANTHER" id="PTHR11455:SF18">
    <property type="entry name" value="SI:CH1073-390K14.1"/>
    <property type="match status" value="1"/>
</dbReference>
<sequence length="639" mass="73055">MAYKRKTTAEPEIASKRGRKTSSPPVEKIKPDPEDEDFEHSDKNGMEQHEYGTLPPEMDSTPLAKLYKAMRELAEVKLEDEKPPHDGVVVYWMRNHDLRLTDNTALSHAAALAHSLNLPILVLHVFSPGDYKSHDRSPRRIDFQLRQLAYLRDKLHELDIPLFTFSHDKRMEIPSVLCGKLEEWRAVGVYANVEYEVDELRRDTEILRRTKEGRQSGKGFRGKAEFFKDVCVVAPGEVLTNQGKPYSVFSPWQRKWADTVNSNLLDYIGENNGPVIANDKSARSHAVLKPMFSHELPTSISEFELGKDESELMRKLWPVGEGIVEQIMHRFLRTKLREQVFFEPPLHPGAEEVGDPKTKSKIGEYTTGRNRVDLDGTSHISPYLAAGIISARQCLRQVYELAGSRELPAGRDTGLGMWVQEVGWRDFYQHVLAAWPRICMNKPFNLKYEHIAWGEDNDGKLFEAWKAGQTGFPIVDAAMRSLKMQGYMHNRCRMIVAMFLTKDLLLDWRKGERWFMQNLIDGDLASNSGGWQWSASTGVDPQPYFHPKLLRFRATLTRWFATLQRVFNPTTQSEKADPSGEYIRHWVPELCSLKGKAIHNPSSHLSPAEIEKLGYVQPIVDHAKARVRAIEAYKNAPDA</sequence>
<feature type="domain" description="Photolyase/cryptochrome alpha/beta" evidence="8">
    <location>
        <begin position="88"/>
        <end position="232"/>
    </location>
</feature>
<evidence type="ECO:0000256" key="3">
    <source>
        <dbReference type="ARBA" id="ARBA00022827"/>
    </source>
</evidence>
<gene>
    <name evidence="9" type="primary">SPOSA6832_03489</name>
</gene>
<dbReference type="Proteomes" id="UP000243876">
    <property type="component" value="Unassembled WGS sequence"/>
</dbReference>
<dbReference type="InterPro" id="IPR002081">
    <property type="entry name" value="Cryptochrome/DNA_photolyase_1"/>
</dbReference>